<feature type="region of interest" description="Disordered" evidence="1">
    <location>
        <begin position="1"/>
        <end position="78"/>
    </location>
</feature>
<reference evidence="2" key="1">
    <citation type="submission" date="2020-03" db="EMBL/GenBank/DDBJ databases">
        <authorList>
            <person name="Weist P."/>
        </authorList>
    </citation>
    <scope>NUCLEOTIDE SEQUENCE</scope>
</reference>
<organism evidence="2 3">
    <name type="scientific">Pleuronectes platessa</name>
    <name type="common">European plaice</name>
    <dbReference type="NCBI Taxonomy" id="8262"/>
    <lineage>
        <taxon>Eukaryota</taxon>
        <taxon>Metazoa</taxon>
        <taxon>Chordata</taxon>
        <taxon>Craniata</taxon>
        <taxon>Vertebrata</taxon>
        <taxon>Euteleostomi</taxon>
        <taxon>Actinopterygii</taxon>
        <taxon>Neopterygii</taxon>
        <taxon>Teleostei</taxon>
        <taxon>Neoteleostei</taxon>
        <taxon>Acanthomorphata</taxon>
        <taxon>Carangaria</taxon>
        <taxon>Pleuronectiformes</taxon>
        <taxon>Pleuronectoidei</taxon>
        <taxon>Pleuronectidae</taxon>
        <taxon>Pleuronectes</taxon>
    </lineage>
</organism>
<name>A0A9N7YV69_PLEPL</name>
<dbReference type="AlphaFoldDB" id="A0A9N7YV69"/>
<keyword evidence="3" id="KW-1185">Reference proteome</keyword>
<accession>A0A9N7YV69</accession>
<sequence>MCLTGSSSDTHAAQILQLTRGPEDEAGPLGSPNHPFSDTHLSHPDPPLSSLPVDDPRNQQGSAAQKGASCTPALGPEPRSVNQRLFIAGTVPCQGSQPSLAPSVPGP</sequence>
<proteinExistence type="predicted"/>
<gene>
    <name evidence="2" type="ORF">PLEPLA_LOCUS26764</name>
</gene>
<evidence type="ECO:0000313" key="2">
    <source>
        <dbReference type="EMBL" id="CAB1438904.1"/>
    </source>
</evidence>
<protein>
    <submittedName>
        <fullName evidence="2">Uncharacterized protein</fullName>
    </submittedName>
</protein>
<comment type="caution">
    <text evidence="2">The sequence shown here is derived from an EMBL/GenBank/DDBJ whole genome shotgun (WGS) entry which is preliminary data.</text>
</comment>
<evidence type="ECO:0000313" key="3">
    <source>
        <dbReference type="Proteomes" id="UP001153269"/>
    </source>
</evidence>
<feature type="compositionally biased region" description="Polar residues" evidence="1">
    <location>
        <begin position="1"/>
        <end position="11"/>
    </location>
</feature>
<evidence type="ECO:0000256" key="1">
    <source>
        <dbReference type="SAM" id="MobiDB-lite"/>
    </source>
</evidence>
<dbReference type="Proteomes" id="UP001153269">
    <property type="component" value="Unassembled WGS sequence"/>
</dbReference>
<dbReference type="EMBL" id="CADEAL010002223">
    <property type="protein sequence ID" value="CAB1438904.1"/>
    <property type="molecule type" value="Genomic_DNA"/>
</dbReference>